<dbReference type="PANTHER" id="PTHR43299">
    <property type="entry name" value="UPF0718 PROTEIN YRAQ"/>
    <property type="match status" value="1"/>
</dbReference>
<feature type="transmembrane region" description="Helical" evidence="7">
    <location>
        <begin position="237"/>
        <end position="255"/>
    </location>
</feature>
<evidence type="ECO:0000313" key="8">
    <source>
        <dbReference type="EMBL" id="MDQ0116134.1"/>
    </source>
</evidence>
<keyword evidence="4 7" id="KW-0812">Transmembrane</keyword>
<sequence length="354" mass="38398">MTPYQSSKYLPQENTRKAWLLIGIFIVITALGLAYVKWWPYYGKALLAADQHSIGTSILTGIGADQAISIWQSASQYTITYFKAVWKAALLGMIVATLIQALLPANWLQKLLGRSTMKSTLIGGISSLPTMMCSCCAAPIAAGMHKQQVSIGASLAFWLGNPLLNPATLVFMSFVLSWKFTVLRVIFGLLVTFGISYVANRFAKPNKINELVASRSSTTSNEQHSLWTRWISSFGKMFLQVVPAYVISVFILGALQNVMFPVWANEGFLVIVLFAIVGTLFVIPTAAEIPIIQSFLSLGVHAGPAAALLITLPAVSLPSLLLVSRAFPPKVLTFVTLSVLTLGIVCGVIGQLWL</sequence>
<feature type="transmembrane region" description="Helical" evidence="7">
    <location>
        <begin position="18"/>
        <end position="36"/>
    </location>
</feature>
<protein>
    <submittedName>
        <fullName evidence="8">Uncharacterized membrane protein YraQ (UPF0718 family)</fullName>
    </submittedName>
</protein>
<feature type="transmembrane region" description="Helical" evidence="7">
    <location>
        <begin position="306"/>
        <end position="324"/>
    </location>
</feature>
<dbReference type="PANTHER" id="PTHR43299:SF1">
    <property type="entry name" value="UPF0718 PROTEIN YRAQ"/>
    <property type="match status" value="1"/>
</dbReference>
<evidence type="ECO:0000256" key="7">
    <source>
        <dbReference type="SAM" id="Phobius"/>
    </source>
</evidence>
<evidence type="ECO:0000256" key="4">
    <source>
        <dbReference type="ARBA" id="ARBA00022692"/>
    </source>
</evidence>
<feature type="transmembrane region" description="Helical" evidence="7">
    <location>
        <begin position="331"/>
        <end position="353"/>
    </location>
</feature>
<accession>A0ABT9U907</accession>
<reference evidence="8 9" key="1">
    <citation type="submission" date="2023-07" db="EMBL/GenBank/DDBJ databases">
        <title>Sorghum-associated microbial communities from plants grown in Nebraska, USA.</title>
        <authorList>
            <person name="Schachtman D."/>
        </authorList>
    </citation>
    <scope>NUCLEOTIDE SEQUENCE [LARGE SCALE GENOMIC DNA]</scope>
    <source>
        <strain evidence="8 9">CC482</strain>
    </source>
</reference>
<keyword evidence="6 7" id="KW-0472">Membrane</keyword>
<organism evidence="8 9">
    <name type="scientific">Paenibacillus harenae</name>
    <dbReference type="NCBI Taxonomy" id="306543"/>
    <lineage>
        <taxon>Bacteria</taxon>
        <taxon>Bacillati</taxon>
        <taxon>Bacillota</taxon>
        <taxon>Bacilli</taxon>
        <taxon>Bacillales</taxon>
        <taxon>Paenibacillaceae</taxon>
        <taxon>Paenibacillus</taxon>
    </lineage>
</organism>
<feature type="transmembrane region" description="Helical" evidence="7">
    <location>
        <begin position="267"/>
        <end position="286"/>
    </location>
</feature>
<evidence type="ECO:0000256" key="2">
    <source>
        <dbReference type="ARBA" id="ARBA00006386"/>
    </source>
</evidence>
<dbReference type="Pfam" id="PF03773">
    <property type="entry name" value="ArsP_1"/>
    <property type="match status" value="1"/>
</dbReference>
<comment type="caution">
    <text evidence="8">The sequence shown here is derived from an EMBL/GenBank/DDBJ whole genome shotgun (WGS) entry which is preliminary data.</text>
</comment>
<keyword evidence="3" id="KW-1003">Cell membrane</keyword>
<gene>
    <name evidence="8" type="ORF">J2T15_005610</name>
</gene>
<comment type="subcellular location">
    <subcellularLocation>
        <location evidence="1">Cell membrane</location>
        <topology evidence="1">Multi-pass membrane protein</topology>
    </subcellularLocation>
</comment>
<evidence type="ECO:0000256" key="1">
    <source>
        <dbReference type="ARBA" id="ARBA00004651"/>
    </source>
</evidence>
<name>A0ABT9U907_PAEHA</name>
<keyword evidence="9" id="KW-1185">Reference proteome</keyword>
<feature type="transmembrane region" description="Helical" evidence="7">
    <location>
        <begin position="182"/>
        <end position="199"/>
    </location>
</feature>
<feature type="transmembrane region" description="Helical" evidence="7">
    <location>
        <begin position="155"/>
        <end position="175"/>
    </location>
</feature>
<evidence type="ECO:0000313" key="9">
    <source>
        <dbReference type="Proteomes" id="UP001229346"/>
    </source>
</evidence>
<evidence type="ECO:0000256" key="3">
    <source>
        <dbReference type="ARBA" id="ARBA00022475"/>
    </source>
</evidence>
<keyword evidence="5 7" id="KW-1133">Transmembrane helix</keyword>
<comment type="similarity">
    <text evidence="2">Belongs to the UPF0718 family.</text>
</comment>
<dbReference type="InterPro" id="IPR005524">
    <property type="entry name" value="DUF318"/>
</dbReference>
<evidence type="ECO:0000256" key="5">
    <source>
        <dbReference type="ARBA" id="ARBA00022989"/>
    </source>
</evidence>
<evidence type="ECO:0000256" key="6">
    <source>
        <dbReference type="ARBA" id="ARBA00023136"/>
    </source>
</evidence>
<feature type="transmembrane region" description="Helical" evidence="7">
    <location>
        <begin position="120"/>
        <end position="143"/>
    </location>
</feature>
<proteinExistence type="inferred from homology"/>
<feature type="transmembrane region" description="Helical" evidence="7">
    <location>
        <begin position="88"/>
        <end position="108"/>
    </location>
</feature>
<dbReference type="Proteomes" id="UP001229346">
    <property type="component" value="Unassembled WGS sequence"/>
</dbReference>
<dbReference type="EMBL" id="JAUSSU010000016">
    <property type="protein sequence ID" value="MDQ0116134.1"/>
    <property type="molecule type" value="Genomic_DNA"/>
</dbReference>
<dbReference type="RefSeq" id="WP_307208168.1">
    <property type="nucleotide sequence ID" value="NZ_JAUSSU010000016.1"/>
</dbReference>